<reference evidence="1 2" key="1">
    <citation type="submission" date="2023-12" db="EMBL/GenBank/DDBJ databases">
        <title>Novel species of the genus Arcicella isolated from rivers.</title>
        <authorList>
            <person name="Lu H."/>
        </authorList>
    </citation>
    <scope>NUCLEOTIDE SEQUENCE [LARGE SCALE GENOMIC DNA]</scope>
    <source>
        <strain evidence="1 2">KCTC 23307</strain>
    </source>
</reference>
<keyword evidence="2" id="KW-1185">Reference proteome</keyword>
<organism evidence="1 2">
    <name type="scientific">Arcicella rigui</name>
    <dbReference type="NCBI Taxonomy" id="797020"/>
    <lineage>
        <taxon>Bacteria</taxon>
        <taxon>Pseudomonadati</taxon>
        <taxon>Bacteroidota</taxon>
        <taxon>Cytophagia</taxon>
        <taxon>Cytophagales</taxon>
        <taxon>Flectobacillaceae</taxon>
        <taxon>Arcicella</taxon>
    </lineage>
</organism>
<dbReference type="EMBL" id="JAYFUM010000020">
    <property type="protein sequence ID" value="MEA5140736.1"/>
    <property type="molecule type" value="Genomic_DNA"/>
</dbReference>
<dbReference type="CDD" id="cd06561">
    <property type="entry name" value="AlkD_like"/>
    <property type="match status" value="1"/>
</dbReference>
<dbReference type="InterPro" id="IPR014825">
    <property type="entry name" value="DNA_alkylation"/>
</dbReference>
<comment type="caution">
    <text evidence="1">The sequence shown here is derived from an EMBL/GenBank/DDBJ whole genome shotgun (WGS) entry which is preliminary data.</text>
</comment>
<evidence type="ECO:0000313" key="1">
    <source>
        <dbReference type="EMBL" id="MEA5140736.1"/>
    </source>
</evidence>
<name>A0ABU5QD11_9BACT</name>
<dbReference type="RefSeq" id="WP_323297890.1">
    <property type="nucleotide sequence ID" value="NZ_JAYFUM010000020.1"/>
</dbReference>
<accession>A0ABU5QD11</accession>
<protein>
    <submittedName>
        <fullName evidence="1">DNA alkylation repair protein</fullName>
    </submittedName>
</protein>
<dbReference type="Proteomes" id="UP001302949">
    <property type="component" value="Unassembled WGS sequence"/>
</dbReference>
<dbReference type="Gene3D" id="1.25.10.90">
    <property type="match status" value="1"/>
</dbReference>
<proteinExistence type="predicted"/>
<dbReference type="PANTHER" id="PTHR34070:SF1">
    <property type="entry name" value="DNA ALKYLATION REPAIR PROTEIN"/>
    <property type="match status" value="1"/>
</dbReference>
<evidence type="ECO:0000313" key="2">
    <source>
        <dbReference type="Proteomes" id="UP001302949"/>
    </source>
</evidence>
<gene>
    <name evidence="1" type="ORF">VB248_16420</name>
</gene>
<sequence>MMLAKLKQALLNLANPERAIQTARFFKTGKGQYGEGDIFIGLSNPQVRTLVKEYWEKISIDEIQVLVNDEIHEFRFTGLMILVEKFQKTKSEEERSEMVDFYLSNVSKINNWDLVDCSCYKILGEFLLDKDRQVLYDLAASKHLWSERIAVVSTMTFIRKGQFLDCFKLSEYFLNHPHDLMHKACGWMLREIGKRDELALEEFLEENLSKMPRTMLRYAIEKMEESKRLSYLKR</sequence>
<dbReference type="PANTHER" id="PTHR34070">
    <property type="entry name" value="ARMADILLO-TYPE FOLD"/>
    <property type="match status" value="1"/>
</dbReference>
<dbReference type="InterPro" id="IPR016024">
    <property type="entry name" value="ARM-type_fold"/>
</dbReference>
<dbReference type="Pfam" id="PF08713">
    <property type="entry name" value="DNA_alkylation"/>
    <property type="match status" value="1"/>
</dbReference>
<dbReference type="SUPFAM" id="SSF48371">
    <property type="entry name" value="ARM repeat"/>
    <property type="match status" value="1"/>
</dbReference>